<dbReference type="PROSITE" id="PS51005">
    <property type="entry name" value="NAC"/>
    <property type="match status" value="1"/>
</dbReference>
<comment type="caution">
    <text evidence="3">The sequence shown here is derived from an EMBL/GenBank/DDBJ whole genome shotgun (WGS) entry which is preliminary data.</text>
</comment>
<proteinExistence type="predicted"/>
<dbReference type="PANTHER" id="PTHR31719">
    <property type="entry name" value="NAC TRANSCRIPTION FACTOR 56"/>
    <property type="match status" value="1"/>
</dbReference>
<dbReference type="Pfam" id="PF02365">
    <property type="entry name" value="NAM"/>
    <property type="match status" value="1"/>
</dbReference>
<keyword evidence="4" id="KW-1185">Reference proteome</keyword>
<dbReference type="GO" id="GO:0003677">
    <property type="term" value="F:DNA binding"/>
    <property type="evidence" value="ECO:0007669"/>
    <property type="project" value="InterPro"/>
</dbReference>
<dbReference type="Proteomes" id="UP000734854">
    <property type="component" value="Unassembled WGS sequence"/>
</dbReference>
<dbReference type="InterPro" id="IPR003441">
    <property type="entry name" value="NAC-dom"/>
</dbReference>
<sequence length="227" mass="25972">MDKPVFARHGSVLRLPPGFRFDPTDEELVVQYLKRKINSCPLPASIIPEIINLRNYDPWDLPGGCKEVKYFFSLTDVKYSCHGRSSRAAGLGYWKSEGKEKQVMASQRNQAVGMKKVLVFYHRKPQTRTDWIMHEYHLVPQRNHSAHNCVVPKGDWVLCRIFRRKRTTKMENGDEHGGIINEDTNLKDLVRNRNLRPSLSSSSMDSSCVTEFSDGSSDGEEANSVRT</sequence>
<organism evidence="3 4">
    <name type="scientific">Zingiber officinale</name>
    <name type="common">Ginger</name>
    <name type="synonym">Amomum zingiber</name>
    <dbReference type="NCBI Taxonomy" id="94328"/>
    <lineage>
        <taxon>Eukaryota</taxon>
        <taxon>Viridiplantae</taxon>
        <taxon>Streptophyta</taxon>
        <taxon>Embryophyta</taxon>
        <taxon>Tracheophyta</taxon>
        <taxon>Spermatophyta</taxon>
        <taxon>Magnoliopsida</taxon>
        <taxon>Liliopsida</taxon>
        <taxon>Zingiberales</taxon>
        <taxon>Zingiberaceae</taxon>
        <taxon>Zingiber</taxon>
    </lineage>
</organism>
<dbReference type="PANTHER" id="PTHR31719:SF130">
    <property type="entry name" value="NAC DOMAIN-CONTAINING PROTEIN 18"/>
    <property type="match status" value="1"/>
</dbReference>
<evidence type="ECO:0000313" key="3">
    <source>
        <dbReference type="EMBL" id="KAG6503442.1"/>
    </source>
</evidence>
<evidence type="ECO:0000259" key="2">
    <source>
        <dbReference type="PROSITE" id="PS51005"/>
    </source>
</evidence>
<reference evidence="3 4" key="1">
    <citation type="submission" date="2020-08" db="EMBL/GenBank/DDBJ databases">
        <title>Plant Genome Project.</title>
        <authorList>
            <person name="Zhang R.-G."/>
        </authorList>
    </citation>
    <scope>NUCLEOTIDE SEQUENCE [LARGE SCALE GENOMIC DNA]</scope>
    <source>
        <tissue evidence="3">Rhizome</tissue>
    </source>
</reference>
<gene>
    <name evidence="3" type="ORF">ZIOFF_035755</name>
</gene>
<evidence type="ECO:0000256" key="1">
    <source>
        <dbReference type="SAM" id="MobiDB-lite"/>
    </source>
</evidence>
<feature type="compositionally biased region" description="Low complexity" evidence="1">
    <location>
        <begin position="198"/>
        <end position="207"/>
    </location>
</feature>
<name>A0A8J5L2W6_ZINOF</name>
<evidence type="ECO:0000313" key="4">
    <source>
        <dbReference type="Proteomes" id="UP000734854"/>
    </source>
</evidence>
<dbReference type="OrthoDB" id="1871428at2759"/>
<dbReference type="GO" id="GO:0006355">
    <property type="term" value="P:regulation of DNA-templated transcription"/>
    <property type="evidence" value="ECO:0007669"/>
    <property type="project" value="InterPro"/>
</dbReference>
<feature type="domain" description="NAC" evidence="2">
    <location>
        <begin position="15"/>
        <end position="164"/>
    </location>
</feature>
<accession>A0A8J5L2W6</accession>
<feature type="region of interest" description="Disordered" evidence="1">
    <location>
        <begin position="196"/>
        <end position="227"/>
    </location>
</feature>
<protein>
    <recommendedName>
        <fullName evidence="2">NAC domain-containing protein</fullName>
    </recommendedName>
</protein>
<dbReference type="AlphaFoldDB" id="A0A8J5L2W6"/>
<dbReference type="EMBL" id="JACMSC010000010">
    <property type="protein sequence ID" value="KAG6503442.1"/>
    <property type="molecule type" value="Genomic_DNA"/>
</dbReference>